<dbReference type="EMBL" id="JAGIZQ010000004">
    <property type="protein sequence ID" value="KAH6632484.1"/>
    <property type="molecule type" value="Genomic_DNA"/>
</dbReference>
<protein>
    <submittedName>
        <fullName evidence="1">Uncharacterized protein</fullName>
    </submittedName>
</protein>
<comment type="caution">
    <text evidence="1">The sequence shown here is derived from an EMBL/GenBank/DDBJ whole genome shotgun (WGS) entry which is preliminary data.</text>
</comment>
<keyword evidence="2" id="KW-1185">Reference proteome</keyword>
<proteinExistence type="predicted"/>
<dbReference type="Proteomes" id="UP000724584">
    <property type="component" value="Unassembled WGS sequence"/>
</dbReference>
<accession>A0ACB7PD55</accession>
<feature type="non-terminal residue" evidence="1">
    <location>
        <position position="120"/>
    </location>
</feature>
<sequence length="120" mass="13066">RGSIEQEAKGQGKTIQLRHEVGLIYLEGALPTSGQVYVVIVVPPPSQPPRDRAAVASSSPSGGLRTTYEVVVRKSDGEDKITLQNGDTLRLDEDEKMEARSGGIAFILLQYDVVLESYDH</sequence>
<evidence type="ECO:0000313" key="2">
    <source>
        <dbReference type="Proteomes" id="UP000724584"/>
    </source>
</evidence>
<name>A0ACB7PD55_9PEZI</name>
<feature type="non-terminal residue" evidence="1">
    <location>
        <position position="1"/>
    </location>
</feature>
<reference evidence="1 2" key="1">
    <citation type="journal article" date="2021" name="Nat. Commun.">
        <title>Genetic determinants of endophytism in the Arabidopsis root mycobiome.</title>
        <authorList>
            <person name="Mesny F."/>
            <person name="Miyauchi S."/>
            <person name="Thiergart T."/>
            <person name="Pickel B."/>
            <person name="Atanasova L."/>
            <person name="Karlsson M."/>
            <person name="Huettel B."/>
            <person name="Barry K.W."/>
            <person name="Haridas S."/>
            <person name="Chen C."/>
            <person name="Bauer D."/>
            <person name="Andreopoulos W."/>
            <person name="Pangilinan J."/>
            <person name="LaButti K."/>
            <person name="Riley R."/>
            <person name="Lipzen A."/>
            <person name="Clum A."/>
            <person name="Drula E."/>
            <person name="Henrissat B."/>
            <person name="Kohler A."/>
            <person name="Grigoriev I.V."/>
            <person name="Martin F.M."/>
            <person name="Hacquard S."/>
        </authorList>
    </citation>
    <scope>NUCLEOTIDE SEQUENCE [LARGE SCALE GENOMIC DNA]</scope>
    <source>
        <strain evidence="1 2">MPI-SDFR-AT-0079</strain>
    </source>
</reference>
<organism evidence="1 2">
    <name type="scientific">Chaetomium tenue</name>
    <dbReference type="NCBI Taxonomy" id="1854479"/>
    <lineage>
        <taxon>Eukaryota</taxon>
        <taxon>Fungi</taxon>
        <taxon>Dikarya</taxon>
        <taxon>Ascomycota</taxon>
        <taxon>Pezizomycotina</taxon>
        <taxon>Sordariomycetes</taxon>
        <taxon>Sordariomycetidae</taxon>
        <taxon>Sordariales</taxon>
        <taxon>Chaetomiaceae</taxon>
        <taxon>Chaetomium</taxon>
    </lineage>
</organism>
<evidence type="ECO:0000313" key="1">
    <source>
        <dbReference type="EMBL" id="KAH6632484.1"/>
    </source>
</evidence>
<gene>
    <name evidence="1" type="ORF">F5144DRAFT_458919</name>
</gene>